<reference evidence="2" key="1">
    <citation type="journal article" date="2022" name="Mol. Ecol. Resour.">
        <title>The genomes of chicory, endive, great burdock and yacon provide insights into Asteraceae palaeo-polyploidization history and plant inulin production.</title>
        <authorList>
            <person name="Fan W."/>
            <person name="Wang S."/>
            <person name="Wang H."/>
            <person name="Wang A."/>
            <person name="Jiang F."/>
            <person name="Liu H."/>
            <person name="Zhao H."/>
            <person name="Xu D."/>
            <person name="Zhang Y."/>
        </authorList>
    </citation>
    <scope>NUCLEOTIDE SEQUENCE [LARGE SCALE GENOMIC DNA]</scope>
    <source>
        <strain evidence="2">cv. Punajuju</strain>
    </source>
</reference>
<protein>
    <submittedName>
        <fullName evidence="1">Uncharacterized protein</fullName>
    </submittedName>
</protein>
<keyword evidence="2" id="KW-1185">Reference proteome</keyword>
<evidence type="ECO:0000313" key="1">
    <source>
        <dbReference type="EMBL" id="KAI3790429.1"/>
    </source>
</evidence>
<gene>
    <name evidence="1" type="ORF">L2E82_03458</name>
</gene>
<reference evidence="1 2" key="2">
    <citation type="journal article" date="2022" name="Mol. Ecol. Resour.">
        <title>The genomes of chicory, endive, great burdock and yacon provide insights into Asteraceae paleo-polyploidization history and plant inulin production.</title>
        <authorList>
            <person name="Fan W."/>
            <person name="Wang S."/>
            <person name="Wang H."/>
            <person name="Wang A."/>
            <person name="Jiang F."/>
            <person name="Liu H."/>
            <person name="Zhao H."/>
            <person name="Xu D."/>
            <person name="Zhang Y."/>
        </authorList>
    </citation>
    <scope>NUCLEOTIDE SEQUENCE [LARGE SCALE GENOMIC DNA]</scope>
    <source>
        <strain evidence="2">cv. Punajuju</strain>
        <tissue evidence="1">Leaves</tissue>
    </source>
</reference>
<dbReference type="EMBL" id="CM042009">
    <property type="protein sequence ID" value="KAI3790429.1"/>
    <property type="molecule type" value="Genomic_DNA"/>
</dbReference>
<organism evidence="1 2">
    <name type="scientific">Cichorium intybus</name>
    <name type="common">Chicory</name>
    <dbReference type="NCBI Taxonomy" id="13427"/>
    <lineage>
        <taxon>Eukaryota</taxon>
        <taxon>Viridiplantae</taxon>
        <taxon>Streptophyta</taxon>
        <taxon>Embryophyta</taxon>
        <taxon>Tracheophyta</taxon>
        <taxon>Spermatophyta</taxon>
        <taxon>Magnoliopsida</taxon>
        <taxon>eudicotyledons</taxon>
        <taxon>Gunneridae</taxon>
        <taxon>Pentapetalae</taxon>
        <taxon>asterids</taxon>
        <taxon>campanulids</taxon>
        <taxon>Asterales</taxon>
        <taxon>Asteraceae</taxon>
        <taxon>Cichorioideae</taxon>
        <taxon>Cichorieae</taxon>
        <taxon>Cichoriinae</taxon>
        <taxon>Cichorium</taxon>
    </lineage>
</organism>
<evidence type="ECO:0000313" key="2">
    <source>
        <dbReference type="Proteomes" id="UP001055811"/>
    </source>
</evidence>
<dbReference type="Proteomes" id="UP001055811">
    <property type="component" value="Linkage Group LG01"/>
</dbReference>
<sequence>MEGKIFEQFLKAEIDEEREDKMDEEGEGDDRSWSSEDEESEDSSGEEVDEQADHVKKAKKDVDTKESFVAESSESAQACFLNNKKVHVEVNTHPTSPGRGESDQEGKRPNKSEPIIDGGPKDNGGKVKEVSKHPNKEEVDKWESNPVSLESNCIQRGEVSEKLKKLLSKKIPIEEKLEMMGRELTETQ</sequence>
<name>A0ACB9H417_CICIN</name>
<accession>A0ACB9H417</accession>
<proteinExistence type="predicted"/>
<comment type="caution">
    <text evidence="1">The sequence shown here is derived from an EMBL/GenBank/DDBJ whole genome shotgun (WGS) entry which is preliminary data.</text>
</comment>